<sequence length="182" mass="20574">MALRVRYKWSDLTDEQLLELFESVPSDVDISSISSDNEDEEDEDLAEALNTAIEDASTVSLMPRSPLPVIEGATHTTLPSSGGFNGLSKQVITLNYNTTHYFILLDIKSIKKEPSKVIWRHQSMQLHINNVAFQGDSSLPSKLTDLKTPYQLFCYFVNTDIISMIVEETMRASFKETYCEQV</sequence>
<reference evidence="2" key="3">
    <citation type="submission" date="2025-08" db="UniProtKB">
        <authorList>
            <consortium name="RefSeq"/>
        </authorList>
    </citation>
    <scope>IDENTIFICATION</scope>
    <source>
        <tissue evidence="2">Whole organism</tissue>
    </source>
</reference>
<proteinExistence type="predicted"/>
<protein>
    <submittedName>
        <fullName evidence="2">Uncharacterized protein LOC108614317 isoform X1</fullName>
    </submittedName>
</protein>
<dbReference type="RefSeq" id="XP_017863878.1">
    <property type="nucleotide sequence ID" value="XM_018008389.1"/>
</dbReference>
<reference evidence="1" key="2">
    <citation type="journal article" date="2016" name="G3 (Bethesda)">
        <title>Genome Evolution in Three Species of Cactophilic Drosophila.</title>
        <authorList>
            <person name="Sanchez-Flores A."/>
            <person name="Penazola F."/>
            <person name="Carpinteyro-Ponce J."/>
            <person name="Nazario-Yepiz N."/>
            <person name="Abreu-Goodger C."/>
            <person name="Machado C.A."/>
            <person name="Markow T.A."/>
        </authorList>
    </citation>
    <scope>NUCLEOTIDE SEQUENCE [LARGE SCALE GENOMIC DNA]</scope>
</reference>
<evidence type="ECO:0000313" key="2">
    <source>
        <dbReference type="RefSeq" id="XP_017863878.1"/>
    </source>
</evidence>
<evidence type="ECO:0000313" key="1">
    <source>
        <dbReference type="Proteomes" id="UP000694904"/>
    </source>
</evidence>
<dbReference type="Proteomes" id="UP000694904">
    <property type="component" value="Chromosome 4"/>
</dbReference>
<reference evidence="1" key="1">
    <citation type="journal article" date="1997" name="Nucleic Acids Res.">
        <title>tRNAscan-SE: a program for improved detection of transfer RNA genes in genomic sequence.</title>
        <authorList>
            <person name="Lowe T.M."/>
            <person name="Eddy S.R."/>
        </authorList>
    </citation>
    <scope>NUCLEOTIDE SEQUENCE [LARGE SCALE GENOMIC DNA]</scope>
</reference>
<keyword evidence="1" id="KW-1185">Reference proteome</keyword>
<organism evidence="1 2">
    <name type="scientific">Drosophila arizonae</name>
    <name type="common">Fruit fly</name>
    <dbReference type="NCBI Taxonomy" id="7263"/>
    <lineage>
        <taxon>Eukaryota</taxon>
        <taxon>Metazoa</taxon>
        <taxon>Ecdysozoa</taxon>
        <taxon>Arthropoda</taxon>
        <taxon>Hexapoda</taxon>
        <taxon>Insecta</taxon>
        <taxon>Pterygota</taxon>
        <taxon>Neoptera</taxon>
        <taxon>Endopterygota</taxon>
        <taxon>Diptera</taxon>
        <taxon>Brachycera</taxon>
        <taxon>Muscomorpha</taxon>
        <taxon>Ephydroidea</taxon>
        <taxon>Drosophilidae</taxon>
        <taxon>Drosophila</taxon>
    </lineage>
</organism>
<dbReference type="GeneID" id="108614317"/>
<accession>A0ABM1P9J2</accession>
<gene>
    <name evidence="2" type="primary">LOC108614317</name>
</gene>
<name>A0ABM1P9J2_DROAR</name>